<evidence type="ECO:0000313" key="2">
    <source>
        <dbReference type="Proteomes" id="UP000278398"/>
    </source>
</evidence>
<reference evidence="1 2" key="1">
    <citation type="submission" date="2018-12" db="EMBL/GenBank/DDBJ databases">
        <title>Mesorhizobium carbonis sp. nov., isolated from coal mine water.</title>
        <authorList>
            <person name="Xin W."/>
            <person name="Xu Z."/>
            <person name="Xiang F."/>
            <person name="Zhang J."/>
            <person name="Xi L."/>
            <person name="Liu J."/>
        </authorList>
    </citation>
    <scope>NUCLEOTIDE SEQUENCE [LARGE SCALE GENOMIC DNA]</scope>
    <source>
        <strain evidence="1 2">B2.3</strain>
    </source>
</reference>
<protein>
    <submittedName>
        <fullName evidence="1">Uncharacterized protein</fullName>
    </submittedName>
</protein>
<sequence length="59" mass="6835">MVRFIYPDDTFCFRPLHTVQAIFFDDSGLFVARVLKADGNPYVFEIKGFELIESGKIYP</sequence>
<dbReference type="EMBL" id="RWKW01000115">
    <property type="protein sequence ID" value="RST82438.1"/>
    <property type="molecule type" value="Genomic_DNA"/>
</dbReference>
<proteinExistence type="predicted"/>
<gene>
    <name evidence="1" type="ORF">EJC49_23390</name>
</gene>
<dbReference type="OrthoDB" id="7866651at2"/>
<evidence type="ECO:0000313" key="1">
    <source>
        <dbReference type="EMBL" id="RST82438.1"/>
    </source>
</evidence>
<keyword evidence="2" id="KW-1185">Reference proteome</keyword>
<comment type="caution">
    <text evidence="1">The sequence shown here is derived from an EMBL/GenBank/DDBJ whole genome shotgun (WGS) entry which is preliminary data.</text>
</comment>
<organism evidence="1 2">
    <name type="scientific">Aquibium carbonis</name>
    <dbReference type="NCBI Taxonomy" id="2495581"/>
    <lineage>
        <taxon>Bacteria</taxon>
        <taxon>Pseudomonadati</taxon>
        <taxon>Pseudomonadota</taxon>
        <taxon>Alphaproteobacteria</taxon>
        <taxon>Hyphomicrobiales</taxon>
        <taxon>Phyllobacteriaceae</taxon>
        <taxon>Aquibium</taxon>
    </lineage>
</organism>
<accession>A0A429YM09</accession>
<dbReference type="RefSeq" id="WP_126702346.1">
    <property type="nucleotide sequence ID" value="NZ_RWKW01000115.1"/>
</dbReference>
<dbReference type="AlphaFoldDB" id="A0A429YM09"/>
<name>A0A429YM09_9HYPH</name>
<dbReference type="Proteomes" id="UP000278398">
    <property type="component" value="Unassembled WGS sequence"/>
</dbReference>